<dbReference type="Proteomes" id="UP001054837">
    <property type="component" value="Unassembled WGS sequence"/>
</dbReference>
<accession>A0AAV4QM86</accession>
<reference evidence="1 2" key="1">
    <citation type="submission" date="2021-06" db="EMBL/GenBank/DDBJ databases">
        <title>Caerostris darwini draft genome.</title>
        <authorList>
            <person name="Kono N."/>
            <person name="Arakawa K."/>
        </authorList>
    </citation>
    <scope>NUCLEOTIDE SEQUENCE [LARGE SCALE GENOMIC DNA]</scope>
</reference>
<proteinExistence type="predicted"/>
<dbReference type="EMBL" id="BPLQ01004737">
    <property type="protein sequence ID" value="GIY10387.1"/>
    <property type="molecule type" value="Genomic_DNA"/>
</dbReference>
<organism evidence="1 2">
    <name type="scientific">Caerostris darwini</name>
    <dbReference type="NCBI Taxonomy" id="1538125"/>
    <lineage>
        <taxon>Eukaryota</taxon>
        <taxon>Metazoa</taxon>
        <taxon>Ecdysozoa</taxon>
        <taxon>Arthropoda</taxon>
        <taxon>Chelicerata</taxon>
        <taxon>Arachnida</taxon>
        <taxon>Araneae</taxon>
        <taxon>Araneomorphae</taxon>
        <taxon>Entelegynae</taxon>
        <taxon>Araneoidea</taxon>
        <taxon>Araneidae</taxon>
        <taxon>Caerostris</taxon>
    </lineage>
</organism>
<keyword evidence="2" id="KW-1185">Reference proteome</keyword>
<gene>
    <name evidence="1" type="ORF">CDAR_44681</name>
</gene>
<dbReference type="AlphaFoldDB" id="A0AAV4QM86"/>
<evidence type="ECO:0000313" key="2">
    <source>
        <dbReference type="Proteomes" id="UP001054837"/>
    </source>
</evidence>
<name>A0AAV4QM86_9ARAC</name>
<sequence length="112" mass="12208">MTECTHLTACAAYPAIGYLCHWIAIGFWESDPCAFLPGWRSTGSAVGSISRGRRQRQGLAPTGRNGRYAERPLRTAASPGLCQRLWCRGAHSKITQHAYVLHGGCAIDNYAT</sequence>
<evidence type="ECO:0000313" key="1">
    <source>
        <dbReference type="EMBL" id="GIY10387.1"/>
    </source>
</evidence>
<comment type="caution">
    <text evidence="1">The sequence shown here is derived from an EMBL/GenBank/DDBJ whole genome shotgun (WGS) entry which is preliminary data.</text>
</comment>
<protein>
    <submittedName>
        <fullName evidence="1">Uncharacterized protein</fullName>
    </submittedName>
</protein>